<evidence type="ECO:0000256" key="3">
    <source>
        <dbReference type="SAM" id="MobiDB-lite"/>
    </source>
</evidence>
<dbReference type="PANTHER" id="PTHR46093">
    <property type="entry name" value="ACYL-COA-BINDING DOMAIN-CONTAINING PROTEIN 5"/>
    <property type="match status" value="1"/>
</dbReference>
<sequence>MVYVKPEHSAGLGGASLGVRAPYPGLEGQTAVSDPNTGLVYVIGGFWNLDGKLATTLGIINFLTVIDPTQSIGTRIVSQAPATGLNNLTGAVAVWSTMKRSVLVFGGSRAVPIAYVAGLRMTSVDEYDPVRGTWGTMLTSGPSLPGARLDACAAASDDGSKIIVFGGELDVASFLSSIYVLDVATQTWQRGPDVPTQRSQSACAYHDGQFIVFGGASSGNKSEDMHTAQPLVFDVQTLIWVLQFTPKKVPSPSSSPNGGGNATAGDGGMNGGETRKKSNVGLIVECAFGGFVVLLSVMVAVILSRRKRERRKRDAFLASDKHTKRPDGTAPIPSEAEAFIHPRGGARVGGRVVNEDDDKDDYPPRSPPRSPHGPPTNSHHSYQPFTPTEYYPSAYGHIPTAVPAPVPATGSTALKATGYYPTAFGSAPSTTTAVAIAKGVPIMAAAAVVNSSSPNPGQYRYSTATAEEDVIQSPQPSIVEGYNEFHGPGTNDRRRYTAPHAVQDVPVETYRDYKVEAP</sequence>
<proteinExistence type="predicted"/>
<feature type="compositionally biased region" description="Polar residues" evidence="3">
    <location>
        <begin position="376"/>
        <end position="385"/>
    </location>
</feature>
<feature type="compositionally biased region" description="Pro residues" evidence="3">
    <location>
        <begin position="364"/>
        <end position="374"/>
    </location>
</feature>
<keyword evidence="4" id="KW-0812">Transmembrane</keyword>
<dbReference type="SMART" id="SM00612">
    <property type="entry name" value="Kelch"/>
    <property type="match status" value="2"/>
</dbReference>
<evidence type="ECO:0000256" key="1">
    <source>
        <dbReference type="ARBA" id="ARBA00022441"/>
    </source>
</evidence>
<keyword evidence="4" id="KW-1133">Transmembrane helix</keyword>
<protein>
    <recommendedName>
        <fullName evidence="7">Galactose oxidase</fullName>
    </recommendedName>
</protein>
<dbReference type="InterPro" id="IPR015915">
    <property type="entry name" value="Kelch-typ_b-propeller"/>
</dbReference>
<organism evidence="5 6">
    <name type="scientific">Mortierella hygrophila</name>
    <dbReference type="NCBI Taxonomy" id="979708"/>
    <lineage>
        <taxon>Eukaryota</taxon>
        <taxon>Fungi</taxon>
        <taxon>Fungi incertae sedis</taxon>
        <taxon>Mucoromycota</taxon>
        <taxon>Mortierellomycotina</taxon>
        <taxon>Mortierellomycetes</taxon>
        <taxon>Mortierellales</taxon>
        <taxon>Mortierellaceae</taxon>
        <taxon>Mortierella</taxon>
    </lineage>
</organism>
<dbReference type="Pfam" id="PF24681">
    <property type="entry name" value="Kelch_KLHDC2_KLHL20_DRC7"/>
    <property type="match status" value="1"/>
</dbReference>
<feature type="region of interest" description="Disordered" evidence="3">
    <location>
        <begin position="248"/>
        <end position="272"/>
    </location>
</feature>
<dbReference type="AlphaFoldDB" id="A0A9P6FIJ3"/>
<evidence type="ECO:0000256" key="2">
    <source>
        <dbReference type="ARBA" id="ARBA00022737"/>
    </source>
</evidence>
<name>A0A9P6FIJ3_9FUNG</name>
<dbReference type="InterPro" id="IPR006652">
    <property type="entry name" value="Kelch_1"/>
</dbReference>
<dbReference type="Gene3D" id="2.120.10.80">
    <property type="entry name" value="Kelch-type beta propeller"/>
    <property type="match status" value="1"/>
</dbReference>
<feature type="region of interest" description="Disordered" evidence="3">
    <location>
        <begin position="310"/>
        <end position="385"/>
    </location>
</feature>
<feature type="region of interest" description="Disordered" evidence="3">
    <location>
        <begin position="474"/>
        <end position="502"/>
    </location>
</feature>
<keyword evidence="4" id="KW-0472">Membrane</keyword>
<dbReference type="EMBL" id="JAAAXW010000002">
    <property type="protein sequence ID" value="KAF9551757.1"/>
    <property type="molecule type" value="Genomic_DNA"/>
</dbReference>
<evidence type="ECO:0000313" key="6">
    <source>
        <dbReference type="Proteomes" id="UP000723463"/>
    </source>
</evidence>
<evidence type="ECO:0000256" key="4">
    <source>
        <dbReference type="SAM" id="Phobius"/>
    </source>
</evidence>
<accession>A0A9P6FIJ3</accession>
<evidence type="ECO:0008006" key="7">
    <source>
        <dbReference type="Google" id="ProtNLM"/>
    </source>
</evidence>
<gene>
    <name evidence="5" type="ORF">EC957_004080</name>
</gene>
<dbReference type="Proteomes" id="UP000723463">
    <property type="component" value="Unassembled WGS sequence"/>
</dbReference>
<feature type="compositionally biased region" description="Low complexity" evidence="3">
    <location>
        <begin position="343"/>
        <end position="352"/>
    </location>
</feature>
<comment type="caution">
    <text evidence="5">The sequence shown here is derived from an EMBL/GenBank/DDBJ whole genome shotgun (WGS) entry which is preliminary data.</text>
</comment>
<feature type="transmembrane region" description="Helical" evidence="4">
    <location>
        <begin position="280"/>
        <end position="303"/>
    </location>
</feature>
<keyword evidence="6" id="KW-1185">Reference proteome</keyword>
<keyword evidence="2" id="KW-0677">Repeat</keyword>
<evidence type="ECO:0000313" key="5">
    <source>
        <dbReference type="EMBL" id="KAF9551757.1"/>
    </source>
</evidence>
<feature type="compositionally biased region" description="Basic and acidic residues" evidence="3">
    <location>
        <begin position="312"/>
        <end position="327"/>
    </location>
</feature>
<feature type="compositionally biased region" description="Gly residues" evidence="3">
    <location>
        <begin position="257"/>
        <end position="271"/>
    </location>
</feature>
<reference evidence="5" key="1">
    <citation type="journal article" date="2020" name="Fungal Divers.">
        <title>Resolving the Mortierellaceae phylogeny through synthesis of multi-gene phylogenetics and phylogenomics.</title>
        <authorList>
            <person name="Vandepol N."/>
            <person name="Liber J."/>
            <person name="Desiro A."/>
            <person name="Na H."/>
            <person name="Kennedy M."/>
            <person name="Barry K."/>
            <person name="Grigoriev I.V."/>
            <person name="Miller A.N."/>
            <person name="O'Donnell K."/>
            <person name="Stajich J.E."/>
            <person name="Bonito G."/>
        </authorList>
    </citation>
    <scope>NUCLEOTIDE SEQUENCE</scope>
    <source>
        <strain evidence="5">NRRL 2591</strain>
    </source>
</reference>
<dbReference type="PANTHER" id="PTHR46093:SF3">
    <property type="entry name" value="ACYL-COA-BINDING DOMAIN-CONTAINING PROTEIN 4"/>
    <property type="match status" value="1"/>
</dbReference>
<keyword evidence="1" id="KW-0880">Kelch repeat</keyword>
<dbReference type="SUPFAM" id="SSF117281">
    <property type="entry name" value="Kelch motif"/>
    <property type="match status" value="1"/>
</dbReference>